<comment type="caution">
    <text evidence="1">The sequence shown here is derived from an EMBL/GenBank/DDBJ whole genome shotgun (WGS) entry which is preliminary data.</text>
</comment>
<dbReference type="Proteomes" id="UP001224392">
    <property type="component" value="Unassembled WGS sequence"/>
</dbReference>
<organism evidence="1 2">
    <name type="scientific">Biformimicrobium ophioploci</name>
    <dbReference type="NCBI Taxonomy" id="3036711"/>
    <lineage>
        <taxon>Bacteria</taxon>
        <taxon>Pseudomonadati</taxon>
        <taxon>Pseudomonadota</taxon>
        <taxon>Gammaproteobacteria</taxon>
        <taxon>Cellvibrionales</taxon>
        <taxon>Microbulbiferaceae</taxon>
        <taxon>Biformimicrobium</taxon>
    </lineage>
</organism>
<keyword evidence="2" id="KW-1185">Reference proteome</keyword>
<gene>
    <name evidence="1" type="ORF">MNKW57_10930</name>
</gene>
<dbReference type="InterPro" id="IPR016195">
    <property type="entry name" value="Pol/histidinol_Pase-like"/>
</dbReference>
<dbReference type="InterPro" id="IPR022028">
    <property type="entry name" value="DUF3604"/>
</dbReference>
<sequence>MSFSKFRPLAFAVTLSLTPLVIGEEKSAKTYPHREAFFGNFHIHTDYSFDAFTNGAITNPDHAYRWAKGESIPGGGGGPELTIKKPLDWYMVSDHAEYLGVFREMSNEDSPLSKLDIAKKVTSDDQAVAFAAFAQILTDMSEGRSDPQLADPKISKPIWAKVVEIANAHNQPGKFTTFIGYEWTSNPQKNNLHRVVIFKDKTGVPDLPFSALDSDKPEDLWAWMEKIRAGGATLLAIPHNANASEGLMFQDTDSRGQPVSAEYSATRIRNEPLYEVSQIKGTSETHPKLSPNDEFANFELWEYNLSADATPAKVQVGSYMREAYRRGIAFEAAGKGNPFKYGLIGDSDSHNSAASIEEDNYTGKFAMENSAEHRLNGPPGFKEANKQQLRLFGSGGVAGVWAKSNTREEIYAALERKETFATSGTRMKVRFFGGYDFKKDMLKGDWLSTAYETGVPMGSDLPPSVNGKAPSFVIQAMKEAEGANLDRIQVIKGWVDGDKTHEKIFDVALSDARKVGKDGKVPSVGNTVDPKTATYRNDIGDTQLSTVWTDPEFKPGQHAFYYVRVLEIPTPRWSTYDAVSLGIPPRKDLPVSIQERAWTSPIWYTPEK</sequence>
<dbReference type="Gene3D" id="3.20.20.140">
    <property type="entry name" value="Metal-dependent hydrolases"/>
    <property type="match status" value="1"/>
</dbReference>
<name>A0ABQ6LXM0_9GAMM</name>
<dbReference type="SUPFAM" id="SSF89550">
    <property type="entry name" value="PHP domain-like"/>
    <property type="match status" value="1"/>
</dbReference>
<dbReference type="Pfam" id="PF12228">
    <property type="entry name" value="DUF3604"/>
    <property type="match status" value="1"/>
</dbReference>
<accession>A0ABQ6LXM0</accession>
<reference evidence="1 2" key="1">
    <citation type="submission" date="2023-04" db="EMBL/GenBank/DDBJ databases">
        <title>Marinobulbifer ophiurae gen. nov., sp. Nov., isolate from tissue of brittle star Ophioplocus japonicus.</title>
        <authorList>
            <person name="Kawano K."/>
            <person name="Sawayama S."/>
            <person name="Nakagawa S."/>
        </authorList>
    </citation>
    <scope>NUCLEOTIDE SEQUENCE [LARGE SCALE GENOMIC DNA]</scope>
    <source>
        <strain evidence="1 2">NKW57</strain>
    </source>
</reference>
<protein>
    <submittedName>
        <fullName evidence="1">DUF3604 domain-containing protein</fullName>
    </submittedName>
</protein>
<dbReference type="EMBL" id="BSYJ01000002">
    <property type="protein sequence ID" value="GMG86772.1"/>
    <property type="molecule type" value="Genomic_DNA"/>
</dbReference>
<dbReference type="RefSeq" id="WP_285763351.1">
    <property type="nucleotide sequence ID" value="NZ_BSYJ01000002.1"/>
</dbReference>
<evidence type="ECO:0000313" key="1">
    <source>
        <dbReference type="EMBL" id="GMG86772.1"/>
    </source>
</evidence>
<proteinExistence type="predicted"/>
<evidence type="ECO:0000313" key="2">
    <source>
        <dbReference type="Proteomes" id="UP001224392"/>
    </source>
</evidence>